<reference evidence="2 3" key="1">
    <citation type="submission" date="2017-03" db="EMBL/GenBank/DDBJ databases">
        <title>An alternative strategy for trypanosome survival in the mammalian bloodstream revealed through genome and transcriptome analysis of the ubiquitous bovine parasite Trypanosoma (Megatrypanum) theileri.</title>
        <authorList>
            <person name="Kelly S."/>
            <person name="Ivens A."/>
            <person name="Mott A."/>
            <person name="O'Neill E."/>
            <person name="Emms D."/>
            <person name="Macleod O."/>
            <person name="Voorheis P."/>
            <person name="Matthews J."/>
            <person name="Matthews K."/>
            <person name="Carrington M."/>
        </authorList>
    </citation>
    <scope>NUCLEOTIDE SEQUENCE [LARGE SCALE GENOMIC DNA]</scope>
    <source>
        <strain evidence="2">Edinburgh</strain>
    </source>
</reference>
<dbReference type="AlphaFoldDB" id="A0A1X0NYA2"/>
<sequence>VAAVNALQSMKAELEGQRQRIHELEDLVSQFNVDMSGVMSLIGERFRGCDELVNLKLRELNFSLILQGSADDEMLQHVEKLKTENDQLREELRTLQEVHSEEMEELAREAADRIAEHDEL</sequence>
<feature type="region of interest" description="Disordered" evidence="1">
    <location>
        <begin position="99"/>
        <end position="120"/>
    </location>
</feature>
<dbReference type="RefSeq" id="XP_028883519.1">
    <property type="nucleotide sequence ID" value="XM_029025203.1"/>
</dbReference>
<proteinExistence type="predicted"/>
<dbReference type="EMBL" id="NBCO01000012">
    <property type="protein sequence ID" value="ORC89453.1"/>
    <property type="molecule type" value="Genomic_DNA"/>
</dbReference>
<name>A0A1X0NYA2_9TRYP</name>
<accession>A0A1X0NYA2</accession>
<evidence type="ECO:0000313" key="2">
    <source>
        <dbReference type="EMBL" id="ORC89453.1"/>
    </source>
</evidence>
<protein>
    <submittedName>
        <fullName evidence="2">Uncharacterized protein</fullName>
    </submittedName>
</protein>
<dbReference type="VEuPathDB" id="TriTrypDB:TM35_000122280"/>
<feature type="non-terminal residue" evidence="2">
    <location>
        <position position="1"/>
    </location>
</feature>
<comment type="caution">
    <text evidence="2">The sequence shown here is derived from an EMBL/GenBank/DDBJ whole genome shotgun (WGS) entry which is preliminary data.</text>
</comment>
<gene>
    <name evidence="2" type="ORF">TM35_000122280</name>
</gene>
<keyword evidence="3" id="KW-1185">Reference proteome</keyword>
<organism evidence="2 3">
    <name type="scientific">Trypanosoma theileri</name>
    <dbReference type="NCBI Taxonomy" id="67003"/>
    <lineage>
        <taxon>Eukaryota</taxon>
        <taxon>Discoba</taxon>
        <taxon>Euglenozoa</taxon>
        <taxon>Kinetoplastea</taxon>
        <taxon>Metakinetoplastina</taxon>
        <taxon>Trypanosomatida</taxon>
        <taxon>Trypanosomatidae</taxon>
        <taxon>Trypanosoma</taxon>
    </lineage>
</organism>
<evidence type="ECO:0000256" key="1">
    <source>
        <dbReference type="SAM" id="MobiDB-lite"/>
    </source>
</evidence>
<dbReference type="Proteomes" id="UP000192257">
    <property type="component" value="Unassembled WGS sequence"/>
</dbReference>
<evidence type="ECO:0000313" key="3">
    <source>
        <dbReference type="Proteomes" id="UP000192257"/>
    </source>
</evidence>
<feature type="non-terminal residue" evidence="2">
    <location>
        <position position="120"/>
    </location>
</feature>
<dbReference type="GeneID" id="39984983"/>